<comment type="caution">
    <text evidence="2">The sequence shown here is derived from an EMBL/GenBank/DDBJ whole genome shotgun (WGS) entry which is preliminary data.</text>
</comment>
<dbReference type="InterPro" id="IPR055338">
    <property type="entry name" value="YqfX-like"/>
</dbReference>
<dbReference type="EMBL" id="VTEH01000006">
    <property type="protein sequence ID" value="TYR75626.1"/>
    <property type="molecule type" value="Genomic_DNA"/>
</dbReference>
<dbReference type="RefSeq" id="WP_148946803.1">
    <property type="nucleotide sequence ID" value="NZ_JBNIKK010000013.1"/>
</dbReference>
<dbReference type="PANTHER" id="PTHR40040:SF1">
    <property type="entry name" value="MEMBRANE PROTEIN"/>
    <property type="match status" value="1"/>
</dbReference>
<reference evidence="2 3" key="1">
    <citation type="submission" date="2019-08" db="EMBL/GenBank/DDBJ databases">
        <title>Bacillus genomes from the desert of Cuatro Cienegas, Coahuila.</title>
        <authorList>
            <person name="Olmedo-Alvarez G."/>
        </authorList>
    </citation>
    <scope>NUCLEOTIDE SEQUENCE [LARGE SCALE GENOMIC DNA]</scope>
    <source>
        <strain evidence="2 3">CH40_1T</strain>
    </source>
</reference>
<feature type="transmembrane region" description="Helical" evidence="1">
    <location>
        <begin position="111"/>
        <end position="132"/>
    </location>
</feature>
<feature type="transmembrane region" description="Helical" evidence="1">
    <location>
        <begin position="72"/>
        <end position="99"/>
    </location>
</feature>
<sequence length="133" mass="14479">MDNERRKNDSVNQDLQNIDIYHDYIKVNNNPEAEVVQNKYNEETAAELTTPMALGSDFERDTAEETNASGKILGYSALALSILSLFIVPVLFGAAGIVLGFVARRRGTDALGTWAIGIGAVSIIVGIFVLPFF</sequence>
<proteinExistence type="predicted"/>
<accession>A0A5D4KFD3</accession>
<protein>
    <submittedName>
        <fullName evidence="2">DUF4190 domain-containing protein</fullName>
    </submittedName>
</protein>
<dbReference type="Proteomes" id="UP000323317">
    <property type="component" value="Unassembled WGS sequence"/>
</dbReference>
<evidence type="ECO:0000313" key="3">
    <source>
        <dbReference type="Proteomes" id="UP000323317"/>
    </source>
</evidence>
<name>A0A5D4KFD3_9BACI</name>
<gene>
    <name evidence="2" type="ORF">FZC79_10025</name>
</gene>
<dbReference type="AlphaFoldDB" id="A0A5D4KFD3"/>
<dbReference type="PANTHER" id="PTHR40040">
    <property type="entry name" value="SMALL HYDROPHOBIC PROTEIN-RELATED"/>
    <property type="match status" value="1"/>
</dbReference>
<keyword evidence="1" id="KW-1133">Transmembrane helix</keyword>
<evidence type="ECO:0000256" key="1">
    <source>
        <dbReference type="SAM" id="Phobius"/>
    </source>
</evidence>
<keyword evidence="1" id="KW-0812">Transmembrane</keyword>
<keyword evidence="1" id="KW-0472">Membrane</keyword>
<organism evidence="2 3">
    <name type="scientific">Rossellomorea vietnamensis</name>
    <dbReference type="NCBI Taxonomy" id="218284"/>
    <lineage>
        <taxon>Bacteria</taxon>
        <taxon>Bacillati</taxon>
        <taxon>Bacillota</taxon>
        <taxon>Bacilli</taxon>
        <taxon>Bacillales</taxon>
        <taxon>Bacillaceae</taxon>
        <taxon>Rossellomorea</taxon>
    </lineage>
</organism>
<evidence type="ECO:0000313" key="2">
    <source>
        <dbReference type="EMBL" id="TYR75626.1"/>
    </source>
</evidence>